<dbReference type="Proteomes" id="UP000599085">
    <property type="component" value="Unassembled WGS sequence"/>
</dbReference>
<comment type="caution">
    <text evidence="2">The sequence shown here is derived from an EMBL/GenBank/DDBJ whole genome shotgun (WGS) entry which is preliminary data.</text>
</comment>
<organism evidence="2 3">
    <name type="scientific">Bombella apis</name>
    <dbReference type="NCBI Taxonomy" id="1785988"/>
    <lineage>
        <taxon>Bacteria</taxon>
        <taxon>Pseudomonadati</taxon>
        <taxon>Pseudomonadota</taxon>
        <taxon>Alphaproteobacteria</taxon>
        <taxon>Acetobacterales</taxon>
        <taxon>Acetobacteraceae</taxon>
        <taxon>Bombella</taxon>
    </lineage>
</organism>
<keyword evidence="3" id="KW-1185">Reference proteome</keyword>
<sequence>MMSTPESRLAALNIELPVAAAPVANYLPVVRTGNLLVVSGQLPLVDGKLLITGKLGAEVSNQAGTACARACFINILAQLNTALNGDLSRVRRVVRLGGFMACTPDFTDHAAVMNGASDLAAEVFAGEVGQHARSTVGVPSLPLNAPVEVEAMFEVV</sequence>
<evidence type="ECO:0000313" key="3">
    <source>
        <dbReference type="Proteomes" id="UP000599085"/>
    </source>
</evidence>
<reference evidence="2 3" key="1">
    <citation type="submission" date="2020-09" db="EMBL/GenBank/DDBJ databases">
        <title>Bombella mellium and Bombella favum sp. nov., two novel species isolated from honey of Apis mellifera.</title>
        <authorList>
            <person name="Hilgarth M."/>
            <person name="Redwitz J."/>
            <person name="Ehrmann M.A."/>
            <person name="Vogel R.F."/>
            <person name="Jakob F."/>
        </authorList>
    </citation>
    <scope>NUCLEOTIDE SEQUENCE [LARGE SCALE GENOMIC DNA]</scope>
    <source>
        <strain evidence="2 3">MRM1</strain>
    </source>
</reference>
<dbReference type="InterPro" id="IPR013813">
    <property type="entry name" value="Endoribo_LPSP/chorism_mut-like"/>
</dbReference>
<dbReference type="Pfam" id="PF14588">
    <property type="entry name" value="YjgF_endoribonc"/>
    <property type="match status" value="1"/>
</dbReference>
<dbReference type="PANTHER" id="PTHR43760">
    <property type="entry name" value="ENDORIBONUCLEASE-RELATED"/>
    <property type="match status" value="1"/>
</dbReference>
<dbReference type="RefSeq" id="WP_086431576.1">
    <property type="nucleotide sequence ID" value="NZ_CANUIG010000003.1"/>
</dbReference>
<gene>
    <name evidence="2" type="ORF">IGM82_08340</name>
</gene>
<dbReference type="InterPro" id="IPR035959">
    <property type="entry name" value="RutC-like_sf"/>
</dbReference>
<evidence type="ECO:0000313" key="2">
    <source>
        <dbReference type="EMBL" id="MBE1724412.1"/>
    </source>
</evidence>
<protein>
    <submittedName>
        <fullName evidence="2">RidA family protein</fullName>
    </submittedName>
</protein>
<dbReference type="PANTHER" id="PTHR43760:SF1">
    <property type="entry name" value="ENDORIBONUCLEASE L-PSP_CHORISMATE MUTASE-LIKE DOMAIN-CONTAINING PROTEIN"/>
    <property type="match status" value="1"/>
</dbReference>
<dbReference type="SUPFAM" id="SSF55298">
    <property type="entry name" value="YjgF-like"/>
    <property type="match status" value="1"/>
</dbReference>
<feature type="domain" description="Endoribonuclease L-PSP/chorismate mutase-like" evidence="1">
    <location>
        <begin position="6"/>
        <end position="147"/>
    </location>
</feature>
<dbReference type="Gene3D" id="3.30.1330.40">
    <property type="entry name" value="RutC-like"/>
    <property type="match status" value="1"/>
</dbReference>
<proteinExistence type="predicted"/>
<accession>A0ABR9MSK7</accession>
<evidence type="ECO:0000259" key="1">
    <source>
        <dbReference type="Pfam" id="PF14588"/>
    </source>
</evidence>
<dbReference type="EMBL" id="JADAQV010000004">
    <property type="protein sequence ID" value="MBE1724412.1"/>
    <property type="molecule type" value="Genomic_DNA"/>
</dbReference>
<name>A0ABR9MSK7_9PROT</name>
<dbReference type="CDD" id="cd02199">
    <property type="entry name" value="YjgF_YER057c_UK114_like_1"/>
    <property type="match status" value="1"/>
</dbReference>